<feature type="region of interest" description="Disordered" evidence="1">
    <location>
        <begin position="338"/>
        <end position="419"/>
    </location>
</feature>
<feature type="compositionally biased region" description="Polar residues" evidence="1">
    <location>
        <begin position="526"/>
        <end position="537"/>
    </location>
</feature>
<protein>
    <submittedName>
        <fullName evidence="2">Uncharacterized protein</fullName>
    </submittedName>
</protein>
<dbReference type="OrthoDB" id="8197951at2759"/>
<feature type="compositionally biased region" description="Low complexity" evidence="1">
    <location>
        <begin position="1924"/>
        <end position="1940"/>
    </location>
</feature>
<feature type="region of interest" description="Disordered" evidence="1">
    <location>
        <begin position="514"/>
        <end position="544"/>
    </location>
</feature>
<feature type="compositionally biased region" description="Low complexity" evidence="1">
    <location>
        <begin position="132"/>
        <end position="152"/>
    </location>
</feature>
<feature type="compositionally biased region" description="Basic and acidic residues" evidence="1">
    <location>
        <begin position="1966"/>
        <end position="1979"/>
    </location>
</feature>
<feature type="compositionally biased region" description="Basic residues" evidence="1">
    <location>
        <begin position="368"/>
        <end position="379"/>
    </location>
</feature>
<feature type="compositionally biased region" description="Low complexity" evidence="1">
    <location>
        <begin position="514"/>
        <end position="525"/>
    </location>
</feature>
<feature type="region of interest" description="Disordered" evidence="1">
    <location>
        <begin position="1060"/>
        <end position="1107"/>
    </location>
</feature>
<feature type="compositionally biased region" description="Polar residues" evidence="1">
    <location>
        <begin position="1010"/>
        <end position="1023"/>
    </location>
</feature>
<feature type="compositionally biased region" description="Basic and acidic residues" evidence="1">
    <location>
        <begin position="1546"/>
        <end position="1556"/>
    </location>
</feature>
<feature type="compositionally biased region" description="Polar residues" evidence="1">
    <location>
        <begin position="1866"/>
        <end position="1884"/>
    </location>
</feature>
<keyword evidence="3" id="KW-1185">Reference proteome</keyword>
<dbReference type="EnsemblMetazoa" id="SCAU008888-RE">
    <property type="protein sequence ID" value="SCAU008888-PE"/>
    <property type="gene ID" value="SCAU008888"/>
</dbReference>
<feature type="region of interest" description="Disordered" evidence="1">
    <location>
        <begin position="928"/>
        <end position="957"/>
    </location>
</feature>
<feature type="compositionally biased region" description="Low complexity" evidence="1">
    <location>
        <begin position="559"/>
        <end position="585"/>
    </location>
</feature>
<feature type="region of interest" description="Disordered" evidence="1">
    <location>
        <begin position="1511"/>
        <end position="1556"/>
    </location>
</feature>
<feature type="compositionally biased region" description="Basic residues" evidence="1">
    <location>
        <begin position="1749"/>
        <end position="1766"/>
    </location>
</feature>
<feature type="compositionally biased region" description="Polar residues" evidence="1">
    <location>
        <begin position="192"/>
        <end position="233"/>
    </location>
</feature>
<organism evidence="2 3">
    <name type="scientific">Stomoxys calcitrans</name>
    <name type="common">Stable fly</name>
    <name type="synonym">Conops calcitrans</name>
    <dbReference type="NCBI Taxonomy" id="35570"/>
    <lineage>
        <taxon>Eukaryota</taxon>
        <taxon>Metazoa</taxon>
        <taxon>Ecdysozoa</taxon>
        <taxon>Arthropoda</taxon>
        <taxon>Hexapoda</taxon>
        <taxon>Insecta</taxon>
        <taxon>Pterygota</taxon>
        <taxon>Neoptera</taxon>
        <taxon>Endopterygota</taxon>
        <taxon>Diptera</taxon>
        <taxon>Brachycera</taxon>
        <taxon>Muscomorpha</taxon>
        <taxon>Muscoidea</taxon>
        <taxon>Muscidae</taxon>
        <taxon>Stomoxys</taxon>
    </lineage>
</organism>
<feature type="region of interest" description="Disordered" evidence="1">
    <location>
        <begin position="1425"/>
        <end position="1478"/>
    </location>
</feature>
<feature type="compositionally biased region" description="Basic and acidic residues" evidence="1">
    <location>
        <begin position="1739"/>
        <end position="1748"/>
    </location>
</feature>
<feature type="region of interest" description="Disordered" evidence="1">
    <location>
        <begin position="461"/>
        <end position="491"/>
    </location>
</feature>
<feature type="compositionally biased region" description="Basic residues" evidence="1">
    <location>
        <begin position="1657"/>
        <end position="1668"/>
    </location>
</feature>
<feature type="region of interest" description="Disordered" evidence="1">
    <location>
        <begin position="557"/>
        <end position="657"/>
    </location>
</feature>
<feature type="region of interest" description="Disordered" evidence="1">
    <location>
        <begin position="2083"/>
        <end position="2136"/>
    </location>
</feature>
<feature type="compositionally biased region" description="Low complexity" evidence="1">
    <location>
        <begin position="1770"/>
        <end position="1802"/>
    </location>
</feature>
<proteinExistence type="predicted"/>
<feature type="compositionally biased region" description="Acidic residues" evidence="1">
    <location>
        <begin position="392"/>
        <end position="410"/>
    </location>
</feature>
<evidence type="ECO:0000256" key="1">
    <source>
        <dbReference type="SAM" id="MobiDB-lite"/>
    </source>
</evidence>
<sequence length="2275" mass="252162">MEIMTSNSSSNAHNSQKELRLLTPLATASSLDASISTSALTSATHGARSPFQREVREWQRIDPDTGALLTGRLEADRWINGPLNSYGKISDSQNISQPNGTQQTQRKQLEVIQTCTAGGAAMQVIRSQTVQTTSSRWSTPSSSATASPSPTSLLQQSYNQTVRETSSPSISTITTTVTNNEGTGTRKDKYLKTTQKRTSTTKASKSITPSSNTASCTISSPHRSPLSATNGLDHQQHHPTTRNYTSHTNRGIAARSNRSSTHTINHLYSNKSKKETNTSPSSSTLTASHKLVNGHNKGKRNWPQIVTENMSSSTLDICDNDHDNEHVHDNDYIVEEQLSDGHDDNDDDVGNGNHHPPDNVNDTPSAVAHHRPSYYRLHKVSTPTHEGVDDKALEDDDDDANGDYYDDDDDISNHGDDGDNECYFSNKSASFSHKQTTLASLGAPTNNADFDDLSQHPQLHDHHHELRRNGHCSSSNSSLNSHSGSNSCSNNTSSNQLFLLDTAPSLKLSNLMKSSSSISNSSNNSTTAVTNINPSMNTHHKSMASKKLSLHAIAGSDHATTTTGKTTATASSTPSPTPSPTTTTARPSWQQPTLFRQNSNTSNTSNNRHSPIPNSSQSNKLKHTQANSSSSSSPSHSHLTKSRVGDNNCCGSSSDESRSYADLRHHHHHHHLAQQQRQHSPAFQLNERLTPTQSSPLRQQQYQYHQQPHQHQHQPLYNRVDLESFRHYNNSNNISDTYIGTDAATDATAAANDDGLRLSSRHLRRQQIPRESYSPLTTLTSLQRSRSISTDDLSTEWDINGSENTEPAEWRRVSKLRRSFQSTTTKQPQPSPTSARRPLDLPACSVSVSKIRAELENGRRLNTVMKNNHVDLAALSSILNGPDSSKASPKLERSSFLTAESLKEIRGKLKKLSDESLYKEDFVINQQSASRELPEQDQIEVQAPTIRRSLDRSPDRYSAATVKKDLGSPVVEAKHTTNSLESRLKYKETNPIEWHLRRKSYGFEKMSPPDKSTMQRMDASTDSGLGRSGELQNWSPTQAAANDSSRSGAVVVRFGERLNSSTASTTTTTSSAMQRRYRTQKSYDESENSQEEDGGLNKRHSIAVDESKYVSDNGRQTTHVRLNGFPDSNSLGGATEGKFLLTTEISNSSSAFSQRGQQKRVEFCKTEVHFATESGRVNIVETDSKPPPTNNFRRRRSRSSSVGPLQSLVKSATTVSTTASTSSTVAMPVTLFGDDKLRRKTIASSTVAYRAPLMESPDQSKDSMKNVTVTIPESFGLTESSRSSYASTTSGVDTTDYETDEMTSLRGILKNKPAKPKPYVLGENIEKPDDLWGVHLKPVQGKSDLVGRVQNDSPTTANTTAAASLAQLTSVAERIRQVEQQQDFSQSNGFSTKINLNLGRTSPHKNWEETDLPTSNVMSIKLHSPQAAGEATAPLKMTPPIAKPRTVTNIQDSEPPRLHSTSKQPPPPPFQTSLPTKDSLKIIKEARGARQLREHELSYFGIAASKAEHDNKLKTKLSTNSSNTRNSPKRSLPLRRLSEETSALASKEDEQKPMRRNWQLEHDKPDLLNHSHIHGEKKRLSQLKPAERMSLKNKAELDEDEEHLYENIANEITPIFKVKDVYDRKMDLQRDEMILSEMNESADQTLRELSDEAALKDRKRRSLQRRNSKPLETIDEKAIAEKITDTCIAVKVSRSTFASEAKKTSRHSTPSPTRLKSRERTSSQSSVECCPRARSRSLSSEKEYEQAKAPHKPSRSGQVNRHKSHKSQVESRSSSLDSQRSYHSQYSSGEEQQQSQQQQIRSSFRREDRSRAKTKRSTASNNVSFSSSSAHRQEKTSKSSAPSESKRSSSTTRSSAHRERVECSKDNATGHTDSRDSLSQNCHKQQQQQQHHHQSTLQRSTPVTSSGRRSKDELRDSQRMKRSAVVATEKATAETYETPESTSAKNAVSRSSREEQRNNSTRSSSHRQERSDKDKEKLSKSKGHSSRSTSQQHHHERSNSSTKNPHHNGPEKHISSKTSKTKSSTAPTADNNTTYVSVTNLAQFANETQEIFEAAQMTLTHSANDNMIDSQTISKAVGEEFVSNDEANENEQKIPPPKPPRKRRKHSLIPIAIPTKPERLPPLPPSSPLSPASDSPTYEYKLKSKIIPPTYSNQSTLRKSSLPRPTSRLALLARARKPSLKTTQSTSSSFAFLPYLPAKRNSDVSHVYDNYMLYAVPANITGKAYQHNLVNDHAHLFGSAGNGNRRHGYGGKGLRRRTVRSSVSTHQPFGICTCS</sequence>
<feature type="compositionally biased region" description="Acidic residues" evidence="1">
    <location>
        <begin position="338"/>
        <end position="349"/>
    </location>
</feature>
<feature type="compositionally biased region" description="Acidic residues" evidence="1">
    <location>
        <begin position="1085"/>
        <end position="1094"/>
    </location>
</feature>
<feature type="region of interest" description="Disordered" evidence="1">
    <location>
        <begin position="131"/>
        <end position="303"/>
    </location>
</feature>
<feature type="compositionally biased region" description="Basic and acidic residues" evidence="1">
    <location>
        <begin position="1856"/>
        <end position="1865"/>
    </location>
</feature>
<feature type="compositionally biased region" description="Polar residues" evidence="1">
    <location>
        <begin position="256"/>
        <end position="270"/>
    </location>
</feature>
<accession>A0A1I8PKG5</accession>
<feature type="compositionally biased region" description="Polar residues" evidence="1">
    <location>
        <begin position="608"/>
        <end position="627"/>
    </location>
</feature>
<feature type="compositionally biased region" description="Low complexity" evidence="1">
    <location>
        <begin position="821"/>
        <end position="834"/>
    </location>
</feature>
<feature type="region of interest" description="Disordered" evidence="1">
    <location>
        <begin position="1180"/>
        <end position="1206"/>
    </location>
</feature>
<feature type="compositionally biased region" description="Low complexity" evidence="1">
    <location>
        <begin position="164"/>
        <end position="183"/>
    </location>
</feature>
<feature type="compositionally biased region" description="Polar residues" evidence="1">
    <location>
        <begin position="277"/>
        <end position="287"/>
    </location>
</feature>
<feature type="compositionally biased region" description="Low complexity" evidence="1">
    <location>
        <begin position="2016"/>
        <end position="2025"/>
    </location>
</feature>
<feature type="compositionally biased region" description="Low complexity" evidence="1">
    <location>
        <begin position="628"/>
        <end position="637"/>
    </location>
</feature>
<feature type="compositionally biased region" description="Polar residues" evidence="1">
    <location>
        <begin position="153"/>
        <end position="163"/>
    </location>
</feature>
<feature type="compositionally biased region" description="Polar residues" evidence="1">
    <location>
        <begin position="1895"/>
        <end position="1907"/>
    </location>
</feature>
<feature type="compositionally biased region" description="Low complexity" evidence="1">
    <location>
        <begin position="1060"/>
        <end position="1072"/>
    </location>
</feature>
<feature type="compositionally biased region" description="Basic and acidic residues" evidence="1">
    <location>
        <begin position="1909"/>
        <end position="1919"/>
    </location>
</feature>
<feature type="region of interest" description="Disordered" evidence="1">
    <location>
        <begin position="817"/>
        <end position="839"/>
    </location>
</feature>
<feature type="region of interest" description="Disordered" evidence="1">
    <location>
        <begin position="1003"/>
        <end position="1047"/>
    </location>
</feature>
<feature type="region of interest" description="Disordered" evidence="1">
    <location>
        <begin position="1697"/>
        <end position="2032"/>
    </location>
</feature>
<evidence type="ECO:0000313" key="2">
    <source>
        <dbReference type="EnsemblMetazoa" id="SCAU008888-PE"/>
    </source>
</evidence>
<feature type="compositionally biased region" description="Basic and acidic residues" evidence="1">
    <location>
        <begin position="1645"/>
        <end position="1656"/>
    </location>
</feature>
<feature type="compositionally biased region" description="Low complexity" evidence="1">
    <location>
        <begin position="1838"/>
        <end position="1854"/>
    </location>
</feature>
<feature type="compositionally biased region" description="Low complexity" evidence="1">
    <location>
        <begin position="471"/>
        <end position="491"/>
    </location>
</feature>
<dbReference type="Proteomes" id="UP000095300">
    <property type="component" value="Unassembled WGS sequence"/>
</dbReference>
<name>A0A1I8PKG5_STOCA</name>
<feature type="compositionally biased region" description="Polar residues" evidence="1">
    <location>
        <begin position="1516"/>
        <end position="1526"/>
    </location>
</feature>
<reference evidence="2" key="1">
    <citation type="submission" date="2020-05" db="UniProtKB">
        <authorList>
            <consortium name="EnsemblMetazoa"/>
        </authorList>
    </citation>
    <scope>IDENTIFICATION</scope>
    <source>
        <strain evidence="2">USDA</strain>
    </source>
</reference>
<feature type="compositionally biased region" description="Low complexity" evidence="1">
    <location>
        <begin position="1817"/>
        <end position="1830"/>
    </location>
</feature>
<feature type="compositionally biased region" description="Polar residues" evidence="1">
    <location>
        <begin position="586"/>
        <end position="597"/>
    </location>
</feature>
<gene>
    <name evidence="2" type="primary">106092677</name>
</gene>
<evidence type="ECO:0000313" key="3">
    <source>
        <dbReference type="Proteomes" id="UP000095300"/>
    </source>
</evidence>
<feature type="compositionally biased region" description="Polar residues" evidence="1">
    <location>
        <begin position="1030"/>
        <end position="1047"/>
    </location>
</feature>
<feature type="region of interest" description="Disordered" evidence="1">
    <location>
        <begin position="1642"/>
        <end position="1669"/>
    </location>
</feature>
<dbReference type="VEuPathDB" id="VectorBase:SCAU008888"/>
<feature type="compositionally biased region" description="Low complexity" evidence="1">
    <location>
        <begin position="598"/>
        <end position="607"/>
    </location>
</feature>